<organism evidence="4 5">
    <name type="scientific">Bosea vaviloviae</name>
    <dbReference type="NCBI Taxonomy" id="1526658"/>
    <lineage>
        <taxon>Bacteria</taxon>
        <taxon>Pseudomonadati</taxon>
        <taxon>Pseudomonadota</taxon>
        <taxon>Alphaproteobacteria</taxon>
        <taxon>Hyphomicrobiales</taxon>
        <taxon>Boseaceae</taxon>
        <taxon>Bosea</taxon>
    </lineage>
</organism>
<dbReference type="PANTHER" id="PTHR43800">
    <property type="entry name" value="PEPTIDYL-LYSINE N-ACETYLTRANSFERASE YJAB"/>
    <property type="match status" value="1"/>
</dbReference>
<comment type="caution">
    <text evidence="4">The sequence shown here is derived from an EMBL/GenBank/DDBJ whole genome shotgun (WGS) entry which is preliminary data.</text>
</comment>
<dbReference type="SUPFAM" id="SSF55729">
    <property type="entry name" value="Acyl-CoA N-acyltransferases (Nat)"/>
    <property type="match status" value="1"/>
</dbReference>
<dbReference type="GO" id="GO:0016747">
    <property type="term" value="F:acyltransferase activity, transferring groups other than amino-acyl groups"/>
    <property type="evidence" value="ECO:0007669"/>
    <property type="project" value="InterPro"/>
</dbReference>
<dbReference type="PATRIC" id="fig|1526658.3.peg.1085"/>
<dbReference type="RefSeq" id="WP_054209753.1">
    <property type="nucleotide sequence ID" value="NZ_LGSZ01000045.1"/>
</dbReference>
<dbReference type="Gene3D" id="3.40.630.30">
    <property type="match status" value="1"/>
</dbReference>
<keyword evidence="1 4" id="KW-0808">Transferase</keyword>
<dbReference type="InterPro" id="IPR016181">
    <property type="entry name" value="Acyl_CoA_acyltransferase"/>
</dbReference>
<dbReference type="PROSITE" id="PS51186">
    <property type="entry name" value="GNAT"/>
    <property type="match status" value="1"/>
</dbReference>
<dbReference type="CDD" id="cd04301">
    <property type="entry name" value="NAT_SF"/>
    <property type="match status" value="1"/>
</dbReference>
<evidence type="ECO:0000313" key="5">
    <source>
        <dbReference type="Proteomes" id="UP000037822"/>
    </source>
</evidence>
<feature type="domain" description="N-acetyltransferase" evidence="3">
    <location>
        <begin position="45"/>
        <end position="197"/>
    </location>
</feature>
<dbReference type="PANTHER" id="PTHR43800:SF1">
    <property type="entry name" value="PEPTIDYL-LYSINE N-ACETYLTRANSFERASE YJAB"/>
    <property type="match status" value="1"/>
</dbReference>
<keyword evidence="5" id="KW-1185">Reference proteome</keyword>
<evidence type="ECO:0000259" key="3">
    <source>
        <dbReference type="PROSITE" id="PS51186"/>
    </source>
</evidence>
<dbReference type="Pfam" id="PF00583">
    <property type="entry name" value="Acetyltransf_1"/>
    <property type="match status" value="1"/>
</dbReference>
<name>A0A0N1F499_9HYPH</name>
<dbReference type="EMBL" id="LGSZ01000045">
    <property type="protein sequence ID" value="KPH80207.1"/>
    <property type="molecule type" value="Genomic_DNA"/>
</dbReference>
<evidence type="ECO:0000256" key="2">
    <source>
        <dbReference type="ARBA" id="ARBA00023315"/>
    </source>
</evidence>
<dbReference type="AlphaFoldDB" id="A0A0N1F499"/>
<dbReference type="OrthoDB" id="275336at2"/>
<keyword evidence="2" id="KW-0012">Acyltransferase</keyword>
<protein>
    <submittedName>
        <fullName evidence="4">GCN5 family acetyltransferase</fullName>
    </submittedName>
</protein>
<proteinExistence type="predicted"/>
<accession>A0A0N1F499</accession>
<dbReference type="Proteomes" id="UP000037822">
    <property type="component" value="Unassembled WGS sequence"/>
</dbReference>
<reference evidence="4 5" key="1">
    <citation type="submission" date="2015-07" db="EMBL/GenBank/DDBJ databases">
        <title>Whole genome sequencing of Bosea vaviloviae isolated from cave pool.</title>
        <authorList>
            <person name="Tan N.E.H."/>
            <person name="Lee Y.P."/>
            <person name="Gan H.M."/>
            <person name="Barton H."/>
            <person name="Savka M.A."/>
        </authorList>
    </citation>
    <scope>NUCLEOTIDE SEQUENCE [LARGE SCALE GENOMIC DNA]</scope>
    <source>
        <strain evidence="4 5">SD260</strain>
    </source>
</reference>
<sequence length="204" mass="22604">MTQTLTISLTGTTDLPPGKIAAIVTSLEMLARPPVRPDPPGLEAFSLERIGGDQLDRYLAMYRRLGERWMWFSRLVKPAAEVAAILADRGVETYMVRREGADMGLLELDFRVAGEAELAFFGLDEAVVGQGAGRWLMNRALALAWAKPIARFWVHTCTLDHQGAPEFYQRSGFTVFKRGVEVDDDPRLGGKMAHDCVPHHPVIG</sequence>
<evidence type="ECO:0000256" key="1">
    <source>
        <dbReference type="ARBA" id="ARBA00022679"/>
    </source>
</evidence>
<dbReference type="InterPro" id="IPR000182">
    <property type="entry name" value="GNAT_dom"/>
</dbReference>
<gene>
    <name evidence="4" type="ORF">AE618_14415</name>
</gene>
<evidence type="ECO:0000313" key="4">
    <source>
        <dbReference type="EMBL" id="KPH80207.1"/>
    </source>
</evidence>